<keyword evidence="11" id="KW-0010">Activator</keyword>
<dbReference type="GO" id="GO:0032131">
    <property type="term" value="F:alkylated DNA binding"/>
    <property type="evidence" value="ECO:0007669"/>
    <property type="project" value="TreeGrafter"/>
</dbReference>
<dbReference type="CDD" id="cd00056">
    <property type="entry name" value="ENDO3c"/>
    <property type="match status" value="1"/>
</dbReference>
<dbReference type="SUPFAM" id="SSF48150">
    <property type="entry name" value="DNA-glycosylase"/>
    <property type="match status" value="1"/>
</dbReference>
<dbReference type="Gene3D" id="1.10.340.30">
    <property type="entry name" value="Hypothetical protein, domain 2"/>
    <property type="match status" value="1"/>
</dbReference>
<evidence type="ECO:0000256" key="12">
    <source>
        <dbReference type="ARBA" id="ARBA00023163"/>
    </source>
</evidence>
<dbReference type="SMART" id="SM01009">
    <property type="entry name" value="AlkA_N"/>
    <property type="match status" value="1"/>
</dbReference>
<comment type="cofactor">
    <cofactor evidence="2">
        <name>Zn(2+)</name>
        <dbReference type="ChEBI" id="CHEBI:29105"/>
    </cofactor>
</comment>
<dbReference type="GO" id="GO:0006285">
    <property type="term" value="P:base-excision repair, AP site formation"/>
    <property type="evidence" value="ECO:0007669"/>
    <property type="project" value="TreeGrafter"/>
</dbReference>
<sequence length="536" mass="58050">MSIAADADRALDFDWCYRAVKARDTRFDGQFIVAVHTTGIYCRPSCPAQTPRAENVHFVLTAATAQAEGFRACRRCLPDAVPGSPRWNAGADLSSRAMRLIGDGVVERDGVDGLAEHLGYSARHLTRVLTAELGAGPLALARAHRATNARTLIQCTSMPMTDIAFAAGFSSVRQFNDTIRDVFALTPTRLRALRPKGSTATPPGAPGTPLTLRLAHRKPLHSRWLHWFLSAHQVDGLEEVTIDDETGWRSRRVLDLPHGPALVTATPADGHLQVEFAHLDMRDLGVAVNRIRRLFDLDADTAAADEALATDPALGPLVAAAPGLRVPGSVDPAETLIRTMIGQQISVKAARHHVNRLITELGAPIDWADDPGWRRFPTPAVIAEHGASVLTGPRRRIESIVGAAGRLADGRLELHPGLAASDMRATLMEQPGIGAWTADYVAMRVTGDPDILLDRDLVIRQSADALGIDLDHDTRRWAPWRSYASMYLWHHRLSAADPILQPSGTVRAADQTTSDAPMTPEDATVVAALDPDARIV</sequence>
<dbReference type="RefSeq" id="WP_007616807.1">
    <property type="nucleotide sequence ID" value="NZ_BANX01000002.1"/>
</dbReference>
<dbReference type="GO" id="GO:0043916">
    <property type="term" value="F:DNA-7-methylguanine glycosylase activity"/>
    <property type="evidence" value="ECO:0007669"/>
    <property type="project" value="TreeGrafter"/>
</dbReference>
<dbReference type="GO" id="GO:0008725">
    <property type="term" value="F:DNA-3-methyladenine glycosylase activity"/>
    <property type="evidence" value="ECO:0007669"/>
    <property type="project" value="TreeGrafter"/>
</dbReference>
<protein>
    <recommendedName>
        <fullName evidence="3">DNA-3-methyladenine glycosylase II</fullName>
        <ecNumber evidence="3">3.2.2.21</ecNumber>
    </recommendedName>
</protein>
<keyword evidence="4" id="KW-0489">Methyltransferase</keyword>
<dbReference type="PROSITE" id="PS01124">
    <property type="entry name" value="HTH_ARAC_FAMILY_2"/>
    <property type="match status" value="1"/>
</dbReference>
<evidence type="ECO:0000256" key="10">
    <source>
        <dbReference type="ARBA" id="ARBA00023125"/>
    </source>
</evidence>
<keyword evidence="9" id="KW-0805">Transcription regulation</keyword>
<evidence type="ECO:0000256" key="3">
    <source>
        <dbReference type="ARBA" id="ARBA00012000"/>
    </source>
</evidence>
<dbReference type="GO" id="GO:0032259">
    <property type="term" value="P:methylation"/>
    <property type="evidence" value="ECO:0007669"/>
    <property type="project" value="UniProtKB-KW"/>
</dbReference>
<organism evidence="15 16">
    <name type="scientific">Gordonia soli NBRC 108243</name>
    <dbReference type="NCBI Taxonomy" id="1223545"/>
    <lineage>
        <taxon>Bacteria</taxon>
        <taxon>Bacillati</taxon>
        <taxon>Actinomycetota</taxon>
        <taxon>Actinomycetes</taxon>
        <taxon>Mycobacteriales</taxon>
        <taxon>Gordoniaceae</taxon>
        <taxon>Gordonia</taxon>
    </lineage>
</organism>
<dbReference type="InterPro" id="IPR010316">
    <property type="entry name" value="AlkA_N"/>
</dbReference>
<dbReference type="AlphaFoldDB" id="M0QD67"/>
<keyword evidence="10" id="KW-0238">DNA-binding</keyword>
<dbReference type="Pfam" id="PF06029">
    <property type="entry name" value="AlkA_N"/>
    <property type="match status" value="1"/>
</dbReference>
<name>M0QD67_9ACTN</name>
<dbReference type="InterPro" id="IPR018062">
    <property type="entry name" value="HTH_AraC-typ_CS"/>
</dbReference>
<feature type="domain" description="HTH araC/xylS-type" evidence="14">
    <location>
        <begin position="95"/>
        <end position="193"/>
    </location>
</feature>
<dbReference type="PANTHER" id="PTHR43003">
    <property type="entry name" value="DNA-3-METHYLADENINE GLYCOSYLASE"/>
    <property type="match status" value="1"/>
</dbReference>
<dbReference type="GO" id="GO:0032993">
    <property type="term" value="C:protein-DNA complex"/>
    <property type="evidence" value="ECO:0007669"/>
    <property type="project" value="TreeGrafter"/>
</dbReference>
<dbReference type="GO" id="GO:0003700">
    <property type="term" value="F:DNA-binding transcription factor activity"/>
    <property type="evidence" value="ECO:0007669"/>
    <property type="project" value="InterPro"/>
</dbReference>
<comment type="catalytic activity">
    <reaction evidence="1">
        <text>Hydrolysis of alkylated DNA, releasing 3-methyladenine, 3-methylguanine, 7-methylguanine and 7-methyladenine.</text>
        <dbReference type="EC" id="3.2.2.21"/>
    </reaction>
</comment>
<dbReference type="InterPro" id="IPR011257">
    <property type="entry name" value="DNA_glycosylase"/>
</dbReference>
<evidence type="ECO:0000256" key="11">
    <source>
        <dbReference type="ARBA" id="ARBA00023159"/>
    </source>
</evidence>
<evidence type="ECO:0000256" key="2">
    <source>
        <dbReference type="ARBA" id="ARBA00001947"/>
    </source>
</evidence>
<dbReference type="InterPro" id="IPR037046">
    <property type="entry name" value="AlkA_N_sf"/>
</dbReference>
<dbReference type="GO" id="GO:0006307">
    <property type="term" value="P:DNA alkylation repair"/>
    <property type="evidence" value="ECO:0007669"/>
    <property type="project" value="TreeGrafter"/>
</dbReference>
<dbReference type="GO" id="GO:0043565">
    <property type="term" value="F:sequence-specific DNA binding"/>
    <property type="evidence" value="ECO:0007669"/>
    <property type="project" value="InterPro"/>
</dbReference>
<dbReference type="Gene3D" id="1.10.10.60">
    <property type="entry name" value="Homeodomain-like"/>
    <property type="match status" value="1"/>
</dbReference>
<dbReference type="SMART" id="SM00478">
    <property type="entry name" value="ENDO3c"/>
    <property type="match status" value="1"/>
</dbReference>
<dbReference type="OrthoDB" id="9811249at2"/>
<dbReference type="FunFam" id="3.40.10.10:FF:000001">
    <property type="entry name" value="DNA-3-methyladenine glycosylase 2"/>
    <property type="match status" value="1"/>
</dbReference>
<proteinExistence type="predicted"/>
<reference evidence="15 16" key="1">
    <citation type="submission" date="2013-01" db="EMBL/GenBank/DDBJ databases">
        <title>Whole genome shotgun sequence of Gordonia soli NBRC 108243.</title>
        <authorList>
            <person name="Isaki-Nakamura S."/>
            <person name="Hosoyama A."/>
            <person name="Tsuchikane K."/>
            <person name="Ando Y."/>
            <person name="Baba S."/>
            <person name="Ohji S."/>
            <person name="Hamada M."/>
            <person name="Tamura T."/>
            <person name="Yamazoe A."/>
            <person name="Yamazaki S."/>
            <person name="Fujita N."/>
        </authorList>
    </citation>
    <scope>NUCLEOTIDE SEQUENCE [LARGE SCALE GENOMIC DNA]</scope>
    <source>
        <strain evidence="15 16">NBRC 108243</strain>
    </source>
</reference>
<dbReference type="Gene3D" id="3.30.310.20">
    <property type="entry name" value="DNA-3-methyladenine glycosylase AlkA, N-terminal domain"/>
    <property type="match status" value="1"/>
</dbReference>
<dbReference type="GO" id="GO:0005737">
    <property type="term" value="C:cytoplasm"/>
    <property type="evidence" value="ECO:0007669"/>
    <property type="project" value="TreeGrafter"/>
</dbReference>
<dbReference type="InterPro" id="IPR003265">
    <property type="entry name" value="HhH-GPD_domain"/>
</dbReference>
<evidence type="ECO:0000256" key="5">
    <source>
        <dbReference type="ARBA" id="ARBA00022679"/>
    </source>
</evidence>
<dbReference type="InterPro" id="IPR051912">
    <property type="entry name" value="Alkylbase_DNA_Glycosylase/TA"/>
</dbReference>
<dbReference type="Proteomes" id="UP000011666">
    <property type="component" value="Unassembled WGS sequence"/>
</dbReference>
<keyword evidence="5" id="KW-0808">Transferase</keyword>
<keyword evidence="7" id="KW-0227">DNA damage</keyword>
<dbReference type="PROSITE" id="PS00041">
    <property type="entry name" value="HTH_ARAC_FAMILY_1"/>
    <property type="match status" value="1"/>
</dbReference>
<dbReference type="Pfam" id="PF12833">
    <property type="entry name" value="HTH_18"/>
    <property type="match status" value="1"/>
</dbReference>
<keyword evidence="16" id="KW-1185">Reference proteome</keyword>
<gene>
    <name evidence="15" type="ORF">GS4_02_02260</name>
</gene>
<evidence type="ECO:0000256" key="7">
    <source>
        <dbReference type="ARBA" id="ARBA00022763"/>
    </source>
</evidence>
<evidence type="ECO:0000259" key="14">
    <source>
        <dbReference type="PROSITE" id="PS01124"/>
    </source>
</evidence>
<dbReference type="GO" id="GO:0008168">
    <property type="term" value="F:methyltransferase activity"/>
    <property type="evidence" value="ECO:0007669"/>
    <property type="project" value="UniProtKB-KW"/>
</dbReference>
<keyword evidence="8" id="KW-0862">Zinc</keyword>
<keyword evidence="12" id="KW-0804">Transcription</keyword>
<keyword evidence="13" id="KW-0234">DNA repair</keyword>
<evidence type="ECO:0000256" key="1">
    <source>
        <dbReference type="ARBA" id="ARBA00000086"/>
    </source>
</evidence>
<evidence type="ECO:0000256" key="13">
    <source>
        <dbReference type="ARBA" id="ARBA00023204"/>
    </source>
</evidence>
<dbReference type="Gene3D" id="1.10.1670.10">
    <property type="entry name" value="Helix-hairpin-Helix base-excision DNA repair enzymes (C-terminal)"/>
    <property type="match status" value="1"/>
</dbReference>
<dbReference type="InterPro" id="IPR009057">
    <property type="entry name" value="Homeodomain-like_sf"/>
</dbReference>
<dbReference type="eggNOG" id="COG2169">
    <property type="taxonomic scope" value="Bacteria"/>
</dbReference>
<evidence type="ECO:0000256" key="9">
    <source>
        <dbReference type="ARBA" id="ARBA00023015"/>
    </source>
</evidence>
<evidence type="ECO:0000256" key="6">
    <source>
        <dbReference type="ARBA" id="ARBA00022723"/>
    </source>
</evidence>
<dbReference type="InterPro" id="IPR023170">
    <property type="entry name" value="HhH_base_excis_C"/>
</dbReference>
<dbReference type="PANTHER" id="PTHR43003:SF13">
    <property type="entry name" value="DNA-3-METHYLADENINE GLYCOSYLASE 2"/>
    <property type="match status" value="1"/>
</dbReference>
<comment type="caution">
    <text evidence="15">The sequence shown here is derived from an EMBL/GenBank/DDBJ whole genome shotgun (WGS) entry which is preliminary data.</text>
</comment>
<dbReference type="SUPFAM" id="SSF57884">
    <property type="entry name" value="Ada DNA repair protein, N-terminal domain (N-Ada 10)"/>
    <property type="match status" value="1"/>
</dbReference>
<dbReference type="EMBL" id="BANX01000002">
    <property type="protein sequence ID" value="GAC66515.1"/>
    <property type="molecule type" value="Genomic_DNA"/>
</dbReference>
<dbReference type="InterPro" id="IPR035451">
    <property type="entry name" value="Ada-like_dom_sf"/>
</dbReference>
<dbReference type="STRING" id="1223545.GS4_02_02260"/>
<dbReference type="Pfam" id="PF02805">
    <property type="entry name" value="Ada_Zn_binding"/>
    <property type="match status" value="1"/>
</dbReference>
<dbReference type="Gene3D" id="3.40.10.10">
    <property type="entry name" value="DNA Methylphosphotriester Repair Domain"/>
    <property type="match status" value="1"/>
</dbReference>
<dbReference type="InterPro" id="IPR018060">
    <property type="entry name" value="HTH_AraC"/>
</dbReference>
<dbReference type="SUPFAM" id="SSF46689">
    <property type="entry name" value="Homeodomain-like"/>
    <property type="match status" value="1"/>
</dbReference>
<evidence type="ECO:0000313" key="15">
    <source>
        <dbReference type="EMBL" id="GAC66515.1"/>
    </source>
</evidence>
<dbReference type="eggNOG" id="COG0122">
    <property type="taxonomic scope" value="Bacteria"/>
</dbReference>
<dbReference type="SUPFAM" id="SSF55945">
    <property type="entry name" value="TATA-box binding protein-like"/>
    <property type="match status" value="1"/>
</dbReference>
<evidence type="ECO:0000313" key="16">
    <source>
        <dbReference type="Proteomes" id="UP000011666"/>
    </source>
</evidence>
<evidence type="ECO:0000256" key="8">
    <source>
        <dbReference type="ARBA" id="ARBA00022833"/>
    </source>
</evidence>
<evidence type="ECO:0000256" key="4">
    <source>
        <dbReference type="ARBA" id="ARBA00022603"/>
    </source>
</evidence>
<dbReference type="EC" id="3.2.2.21" evidence="3"/>
<keyword evidence="6" id="KW-0479">Metal-binding</keyword>
<dbReference type="SMART" id="SM00342">
    <property type="entry name" value="HTH_ARAC"/>
    <property type="match status" value="1"/>
</dbReference>
<dbReference type="InterPro" id="IPR004026">
    <property type="entry name" value="Ada_DNA_repair_Zn-bd"/>
</dbReference>
<dbReference type="GO" id="GO:0008270">
    <property type="term" value="F:zinc ion binding"/>
    <property type="evidence" value="ECO:0007669"/>
    <property type="project" value="InterPro"/>
</dbReference>
<accession>M0QD67</accession>